<dbReference type="GO" id="GO:0005524">
    <property type="term" value="F:ATP binding"/>
    <property type="evidence" value="ECO:0007669"/>
    <property type="project" value="UniProtKB-KW"/>
</dbReference>
<dbReference type="EC" id="2.7.11.1" evidence="1"/>
<dbReference type="Pfam" id="PF01163">
    <property type="entry name" value="RIO1"/>
    <property type="match status" value="1"/>
</dbReference>
<sequence>MSKNKIPEKIIKVLKDDHRSYVYVFQLETYGDKKFVYKESREKNKRKWQKFLSFFRGTESKREYYQMKKINSLGLKTAKPIFYNKEYLMYEYIEGKVPTIDDIDLVVKELKKIHSMGYLHGDSHINNFLISPEKEVYIIDSKFQKNKYGKFGEIFEMMYLEDSVGVEIDYDKKSFYYKGAVLLRKYLTFFSKLKNIIRGK</sequence>
<comment type="catalytic activity">
    <reaction evidence="7">
        <text>L-threonyl-[protein] + ATP = O-phospho-L-threonyl-[protein] + ADP + H(+)</text>
        <dbReference type="Rhea" id="RHEA:46608"/>
        <dbReference type="Rhea" id="RHEA-COMP:11060"/>
        <dbReference type="Rhea" id="RHEA-COMP:11605"/>
        <dbReference type="ChEBI" id="CHEBI:15378"/>
        <dbReference type="ChEBI" id="CHEBI:30013"/>
        <dbReference type="ChEBI" id="CHEBI:30616"/>
        <dbReference type="ChEBI" id="CHEBI:61977"/>
        <dbReference type="ChEBI" id="CHEBI:456216"/>
        <dbReference type="EC" id="2.7.11.1"/>
    </reaction>
</comment>
<dbReference type="Proteomes" id="UP000063275">
    <property type="component" value="Chromosome"/>
</dbReference>
<comment type="catalytic activity">
    <reaction evidence="8">
        <text>L-seryl-[protein] + ATP = O-phospho-L-seryl-[protein] + ADP + H(+)</text>
        <dbReference type="Rhea" id="RHEA:17989"/>
        <dbReference type="Rhea" id="RHEA-COMP:9863"/>
        <dbReference type="Rhea" id="RHEA-COMP:11604"/>
        <dbReference type="ChEBI" id="CHEBI:15378"/>
        <dbReference type="ChEBI" id="CHEBI:29999"/>
        <dbReference type="ChEBI" id="CHEBI:30616"/>
        <dbReference type="ChEBI" id="CHEBI:83421"/>
        <dbReference type="ChEBI" id="CHEBI:456216"/>
        <dbReference type="EC" id="2.7.11.1"/>
    </reaction>
</comment>
<dbReference type="RefSeq" id="WP_029493288.1">
    <property type="nucleotide sequence ID" value="NZ_ATKF01000063.1"/>
</dbReference>
<evidence type="ECO:0000313" key="10">
    <source>
        <dbReference type="EMBL" id="ALQ40023.1"/>
    </source>
</evidence>
<gene>
    <name evidence="10" type="ORF">RN87_05705</name>
</gene>
<evidence type="ECO:0000256" key="2">
    <source>
        <dbReference type="ARBA" id="ARBA00022527"/>
    </source>
</evidence>
<evidence type="ECO:0000256" key="8">
    <source>
        <dbReference type="ARBA" id="ARBA00048679"/>
    </source>
</evidence>
<evidence type="ECO:0000259" key="9">
    <source>
        <dbReference type="Pfam" id="PF01163"/>
    </source>
</evidence>
<evidence type="ECO:0000256" key="3">
    <source>
        <dbReference type="ARBA" id="ARBA00022679"/>
    </source>
</evidence>
<dbReference type="InterPro" id="IPR011009">
    <property type="entry name" value="Kinase-like_dom_sf"/>
</dbReference>
<dbReference type="AlphaFoldDB" id="A0A0S2ZMH7"/>
<evidence type="ECO:0000256" key="7">
    <source>
        <dbReference type="ARBA" id="ARBA00047899"/>
    </source>
</evidence>
<organism evidence="10">
    <name type="scientific">Fusobacterium hwasookii ChDC F174</name>
    <dbReference type="NCBI Taxonomy" id="1307442"/>
    <lineage>
        <taxon>Bacteria</taxon>
        <taxon>Fusobacteriati</taxon>
        <taxon>Fusobacteriota</taxon>
        <taxon>Fusobacteriia</taxon>
        <taxon>Fusobacteriales</taxon>
        <taxon>Fusobacteriaceae</taxon>
        <taxon>Fusobacterium</taxon>
    </lineage>
</organism>
<reference evidence="10 11" key="1">
    <citation type="submission" date="2015-11" db="EMBL/GenBank/DDBJ databases">
        <authorList>
            <person name="Zhang Y."/>
            <person name="Guo Z."/>
        </authorList>
    </citation>
    <scope>NUCLEOTIDE SEQUENCE [LARGE SCALE GENOMIC DNA]</scope>
    <source>
        <strain evidence="10 11">ChDC F174</strain>
    </source>
</reference>
<keyword evidence="4" id="KW-0547">Nucleotide-binding</keyword>
<proteinExistence type="predicted"/>
<keyword evidence="3" id="KW-0808">Transferase</keyword>
<protein>
    <recommendedName>
        <fullName evidence="1">non-specific serine/threonine protein kinase</fullName>
        <ecNumber evidence="1">2.7.11.1</ecNumber>
    </recommendedName>
</protein>
<evidence type="ECO:0000256" key="4">
    <source>
        <dbReference type="ARBA" id="ARBA00022741"/>
    </source>
</evidence>
<keyword evidence="5" id="KW-0418">Kinase</keyword>
<evidence type="ECO:0000256" key="1">
    <source>
        <dbReference type="ARBA" id="ARBA00012513"/>
    </source>
</evidence>
<dbReference type="SUPFAM" id="SSF56112">
    <property type="entry name" value="Protein kinase-like (PK-like)"/>
    <property type="match status" value="1"/>
</dbReference>
<evidence type="ECO:0000256" key="6">
    <source>
        <dbReference type="ARBA" id="ARBA00022840"/>
    </source>
</evidence>
<feature type="domain" description="RIO-type" evidence="9">
    <location>
        <begin position="29"/>
        <end position="140"/>
    </location>
</feature>
<dbReference type="GO" id="GO:0004674">
    <property type="term" value="F:protein serine/threonine kinase activity"/>
    <property type="evidence" value="ECO:0007669"/>
    <property type="project" value="UniProtKB-KW"/>
</dbReference>
<keyword evidence="2" id="KW-0723">Serine/threonine-protein kinase</keyword>
<evidence type="ECO:0000256" key="5">
    <source>
        <dbReference type="ARBA" id="ARBA00022777"/>
    </source>
</evidence>
<dbReference type="EMBL" id="CP013331">
    <property type="protein sequence ID" value="ALQ40023.1"/>
    <property type="molecule type" value="Genomic_DNA"/>
</dbReference>
<dbReference type="KEGG" id="fhw:RN87_05705"/>
<dbReference type="OrthoDB" id="9795390at2"/>
<dbReference type="Gene3D" id="1.10.510.10">
    <property type="entry name" value="Transferase(Phosphotransferase) domain 1"/>
    <property type="match status" value="1"/>
</dbReference>
<accession>A0A0S2ZMH7</accession>
<evidence type="ECO:0000313" key="11">
    <source>
        <dbReference type="Proteomes" id="UP000063275"/>
    </source>
</evidence>
<name>A0A0S2ZMH7_9FUSO</name>
<keyword evidence="6" id="KW-0067">ATP-binding</keyword>
<dbReference type="InterPro" id="IPR018934">
    <property type="entry name" value="RIO_dom"/>
</dbReference>